<dbReference type="AlphaFoldDB" id="A0A7G6TTC9"/>
<evidence type="ECO:0000313" key="1">
    <source>
        <dbReference type="EMBL" id="QND70011.1"/>
    </source>
</evidence>
<dbReference type="Proteomes" id="UP000515291">
    <property type="component" value="Chromosome"/>
</dbReference>
<dbReference type="EMBL" id="CP050292">
    <property type="protein sequence ID" value="QND70011.1"/>
    <property type="molecule type" value="Genomic_DNA"/>
</dbReference>
<sequence length="85" mass="9821">MDKQRTNYAQARQNLIEYLSRYSHIKDPGLDSVWFIQSSITVDALDAEIRSRLGGHDRLIVTKLESGQHQGWLDPATWAWINPKL</sequence>
<proteinExistence type="predicted"/>
<gene>
    <name evidence="1" type="ORF">HB776_01205</name>
</gene>
<accession>A0A7G6TTC9</accession>
<organism evidence="1 2">
    <name type="scientific">Tardiphaga robiniae</name>
    <dbReference type="NCBI Taxonomy" id="943830"/>
    <lineage>
        <taxon>Bacteria</taxon>
        <taxon>Pseudomonadati</taxon>
        <taxon>Pseudomonadota</taxon>
        <taxon>Alphaproteobacteria</taxon>
        <taxon>Hyphomicrobiales</taxon>
        <taxon>Nitrobacteraceae</taxon>
        <taxon>Tardiphaga</taxon>
    </lineage>
</organism>
<evidence type="ECO:0000313" key="2">
    <source>
        <dbReference type="Proteomes" id="UP000515291"/>
    </source>
</evidence>
<dbReference type="KEGG" id="trb:HB776_01205"/>
<name>A0A7G6TTC9_9BRAD</name>
<dbReference type="RefSeq" id="WP_184514445.1">
    <property type="nucleotide sequence ID" value="NZ_CP050292.1"/>
</dbReference>
<protein>
    <submittedName>
        <fullName evidence="1">Uncharacterized protein</fullName>
    </submittedName>
</protein>
<reference evidence="2" key="1">
    <citation type="journal article" date="2020" name="Mol. Plant Microbe">
        <title>Rhizobial microsymbionts of the narrowly endemic Oxytropis species growing in Kamchatka are characterized by significant genetic diversity and possess a set of genes that are associated with T3SS and T6SS secretion systems and can affect the development of symbiosis.</title>
        <authorList>
            <person name="Safronova V."/>
            <person name="Guro P."/>
            <person name="Sazanova A."/>
            <person name="Kuznetsova I."/>
            <person name="Belimov A."/>
            <person name="Yakubov V."/>
            <person name="Chirak E."/>
            <person name="Afonin A."/>
            <person name="Gogolev Y."/>
            <person name="Andronov E."/>
            <person name="Tikhonovich I."/>
        </authorList>
    </citation>
    <scope>NUCLEOTIDE SEQUENCE [LARGE SCALE GENOMIC DNA]</scope>
    <source>
        <strain evidence="2">581</strain>
    </source>
</reference>